<proteinExistence type="predicted"/>
<name>A0ABY4A5R0_9BURK</name>
<evidence type="ECO:0000313" key="3">
    <source>
        <dbReference type="Proteomes" id="UP000831532"/>
    </source>
</evidence>
<dbReference type="PANTHER" id="PTHR42941">
    <property type="entry name" value="SLL1037 PROTEIN"/>
    <property type="match status" value="1"/>
</dbReference>
<dbReference type="Gene3D" id="3.40.190.10">
    <property type="entry name" value="Periplasmic binding protein-like II"/>
    <property type="match status" value="2"/>
</dbReference>
<dbReference type="InterPro" id="IPR011852">
    <property type="entry name" value="TRAP_TAXI"/>
</dbReference>
<accession>A0ABY4A5R0</accession>
<dbReference type="PANTHER" id="PTHR42941:SF1">
    <property type="entry name" value="SLL1037 PROTEIN"/>
    <property type="match status" value="1"/>
</dbReference>
<feature type="signal peptide" evidence="1">
    <location>
        <begin position="1"/>
        <end position="27"/>
    </location>
</feature>
<dbReference type="RefSeq" id="WP_243491367.1">
    <property type="nucleotide sequence ID" value="NZ_CP063361.1"/>
</dbReference>
<feature type="chain" id="PRO_5046093060" description="Immunogenic protein" evidence="1">
    <location>
        <begin position="28"/>
        <end position="323"/>
    </location>
</feature>
<dbReference type="SUPFAM" id="SSF53850">
    <property type="entry name" value="Periplasmic binding protein-like II"/>
    <property type="match status" value="1"/>
</dbReference>
<keyword evidence="1" id="KW-0732">Signal</keyword>
<gene>
    <name evidence="2" type="ORF">INH39_33035</name>
</gene>
<evidence type="ECO:0000313" key="2">
    <source>
        <dbReference type="EMBL" id="UOD30115.1"/>
    </source>
</evidence>
<reference evidence="2 3" key="1">
    <citation type="submission" date="2020-10" db="EMBL/GenBank/DDBJ databases">
        <title>Genome analysis of Massilia species.</title>
        <authorList>
            <person name="Jung D.-H."/>
        </authorList>
    </citation>
    <scope>NUCLEOTIDE SEQUENCE [LARGE SCALE GENOMIC DNA]</scope>
    <source>
        <strain evidence="3">sipir</strain>
    </source>
</reference>
<sequence>MKTKMIPLSPTLTLSLALAFCAASTHAARVDGAPAPACEGLKVATGPAGKGYSKLYADLVRVSKNSVPLCEVNTEGGLDNLTTLSIKKADVGIVPMDALKKMAEGDASIASLLVVASLNSNYLHIVTAANGFTVEGPKKYGVLKGDTRTVRITKMSELRGAPVVLVGSAQLMVRQLDKVLGYNMRYIDVDTDAAAFQKVRSGEAYAAFSVAGWPHGQISRLAQNSGLTLASFDVPTSSPYSVRPFSYKNIGVYNVQALAVQNVLVTRPFSGSKTGDVAALRQLLDRELLELKDGDFEPGWNEIKSFDGNVEWTRFAGVAAKRK</sequence>
<evidence type="ECO:0008006" key="4">
    <source>
        <dbReference type="Google" id="ProtNLM"/>
    </source>
</evidence>
<organism evidence="2 3">
    <name type="scientific">Massilia violaceinigra</name>
    <dbReference type="NCBI Taxonomy" id="2045208"/>
    <lineage>
        <taxon>Bacteria</taxon>
        <taxon>Pseudomonadati</taxon>
        <taxon>Pseudomonadota</taxon>
        <taxon>Betaproteobacteria</taxon>
        <taxon>Burkholderiales</taxon>
        <taxon>Oxalobacteraceae</taxon>
        <taxon>Telluria group</taxon>
        <taxon>Massilia</taxon>
    </lineage>
</organism>
<dbReference type="EMBL" id="CP063361">
    <property type="protein sequence ID" value="UOD30115.1"/>
    <property type="molecule type" value="Genomic_DNA"/>
</dbReference>
<dbReference type="Proteomes" id="UP000831532">
    <property type="component" value="Chromosome"/>
</dbReference>
<evidence type="ECO:0000256" key="1">
    <source>
        <dbReference type="SAM" id="SignalP"/>
    </source>
</evidence>
<keyword evidence="3" id="KW-1185">Reference proteome</keyword>
<protein>
    <recommendedName>
        <fullName evidence="4">Immunogenic protein</fullName>
    </recommendedName>
</protein>